<dbReference type="EC" id="2.7.13.3" evidence="2"/>
<dbReference type="PROSITE" id="PS51257">
    <property type="entry name" value="PROKAR_LIPOPROTEIN"/>
    <property type="match status" value="1"/>
</dbReference>
<name>A0A1H3Y3D2_XYLRU</name>
<dbReference type="SUPFAM" id="SSF53850">
    <property type="entry name" value="Periplasmic binding protein-like II"/>
    <property type="match status" value="1"/>
</dbReference>
<evidence type="ECO:0000256" key="1">
    <source>
        <dbReference type="ARBA" id="ARBA00000085"/>
    </source>
</evidence>
<dbReference type="Proteomes" id="UP000182257">
    <property type="component" value="Unassembled WGS sequence"/>
</dbReference>
<evidence type="ECO:0000259" key="9">
    <source>
        <dbReference type="PROSITE" id="PS50109"/>
    </source>
</evidence>
<keyword evidence="8" id="KW-0812">Transmembrane</keyword>
<dbReference type="InterPro" id="IPR004358">
    <property type="entry name" value="Sig_transdc_His_kin-like_C"/>
</dbReference>
<evidence type="ECO:0000256" key="3">
    <source>
        <dbReference type="ARBA" id="ARBA00022553"/>
    </source>
</evidence>
<keyword evidence="7" id="KW-0175">Coiled coil</keyword>
<dbReference type="EMBL" id="FNRF01000001">
    <property type="protein sequence ID" value="SEA06159.1"/>
    <property type="molecule type" value="Genomic_DNA"/>
</dbReference>
<feature type="domain" description="Histidine kinase" evidence="9">
    <location>
        <begin position="342"/>
        <end position="556"/>
    </location>
</feature>
<dbReference type="SUPFAM" id="SSF55874">
    <property type="entry name" value="ATPase domain of HSP90 chaperone/DNA topoisomerase II/histidine kinase"/>
    <property type="match status" value="1"/>
</dbReference>
<dbReference type="InterPro" id="IPR050736">
    <property type="entry name" value="Sensor_HK_Regulatory"/>
</dbReference>
<keyword evidence="3" id="KW-0597">Phosphoprotein</keyword>
<feature type="coiled-coil region" evidence="7">
    <location>
        <begin position="301"/>
        <end position="332"/>
    </location>
</feature>
<accession>A0A1H3Y3D2</accession>
<dbReference type="OrthoDB" id="1062829at2"/>
<evidence type="ECO:0000256" key="8">
    <source>
        <dbReference type="SAM" id="Phobius"/>
    </source>
</evidence>
<dbReference type="SMART" id="SM00387">
    <property type="entry name" value="HATPase_c"/>
    <property type="match status" value="1"/>
</dbReference>
<dbReference type="PRINTS" id="PR00344">
    <property type="entry name" value="BCTRLSENSOR"/>
</dbReference>
<dbReference type="PANTHER" id="PTHR43711:SF1">
    <property type="entry name" value="HISTIDINE KINASE 1"/>
    <property type="match status" value="1"/>
</dbReference>
<protein>
    <recommendedName>
        <fullName evidence="2">histidine kinase</fullName>
        <ecNumber evidence="2">2.7.13.3</ecNumber>
    </recommendedName>
</protein>
<dbReference type="AlphaFoldDB" id="A0A1H3Y3D2"/>
<keyword evidence="6" id="KW-0902">Two-component regulatory system</keyword>
<dbReference type="Gene3D" id="3.40.190.10">
    <property type="entry name" value="Periplasmic binding protein-like II"/>
    <property type="match status" value="2"/>
</dbReference>
<dbReference type="SUPFAM" id="SSF47384">
    <property type="entry name" value="Homodimeric domain of signal transducing histidine kinase"/>
    <property type="match status" value="1"/>
</dbReference>
<dbReference type="InterPro" id="IPR003661">
    <property type="entry name" value="HisK_dim/P_dom"/>
</dbReference>
<dbReference type="SMART" id="SM00388">
    <property type="entry name" value="HisKA"/>
    <property type="match status" value="1"/>
</dbReference>
<dbReference type="RefSeq" id="WP_074760084.1">
    <property type="nucleotide sequence ID" value="NZ_FNRF01000001.1"/>
</dbReference>
<dbReference type="SMART" id="SM00062">
    <property type="entry name" value="PBPb"/>
    <property type="match status" value="1"/>
</dbReference>
<dbReference type="InterPro" id="IPR036097">
    <property type="entry name" value="HisK_dim/P_sf"/>
</dbReference>
<evidence type="ECO:0000256" key="5">
    <source>
        <dbReference type="ARBA" id="ARBA00022777"/>
    </source>
</evidence>
<dbReference type="GO" id="GO:0000155">
    <property type="term" value="F:phosphorelay sensor kinase activity"/>
    <property type="evidence" value="ECO:0007669"/>
    <property type="project" value="InterPro"/>
</dbReference>
<dbReference type="Gene3D" id="1.10.287.130">
    <property type="match status" value="1"/>
</dbReference>
<evidence type="ECO:0000313" key="11">
    <source>
        <dbReference type="Proteomes" id="UP000182257"/>
    </source>
</evidence>
<keyword evidence="4" id="KW-0808">Transferase</keyword>
<dbReference type="CDD" id="cd00082">
    <property type="entry name" value="HisKA"/>
    <property type="match status" value="1"/>
</dbReference>
<dbReference type="PANTHER" id="PTHR43711">
    <property type="entry name" value="TWO-COMPONENT HISTIDINE KINASE"/>
    <property type="match status" value="1"/>
</dbReference>
<evidence type="ECO:0000313" key="10">
    <source>
        <dbReference type="EMBL" id="SEA06159.1"/>
    </source>
</evidence>
<dbReference type="InterPro" id="IPR036890">
    <property type="entry name" value="HATPase_C_sf"/>
</dbReference>
<sequence>MQTKGFIIKRVWVIAILLAVVLFSCKNDVSEFIQAFDDEPIVSPLATELGFSKDRPLVMGMNTSYAPLQYVNSQGLPTGYDVEFTKKLLMRMGIPYTFSPNHWDKMSPGIIGGKYDMGMLVYSSYRKDTTNYSDAVFRMYYQVVYRKKDFAEFDFRHLKGKRIAYMKSRPIGLMLKDEGADGYPITDLNEAIVDLSNGKYDGVICYRFQAKFHVGLLHLTDQLKADDLSLEPREYCYASHDKRLIDAINAELKKMEAEGIVDEIYGQEVAERFGDIKIPMWVWWLLTGLVFLFMVVYVVNKNRYNRRLQSANAQLQQNNKALQLATARAEESTRMKSNFIKQISHEIRTPLNIICGFTQVLTTTDAELDKAEKRDMSVQIIDNAERITGLVNKMLALAEINSSVVLEREDHTSASVIAQEAIKAAGINKASHVQFNLVKLFGAQQLFDTHLRSAVLALQQLLDNAKKFTEQGQVTLQISNHEGLAYFVVEDTGTSIPVYQAERIFDEFVQLDEYSDGTGIGLSIARSLARRLGGDIVLDTTYTGGARFVMTIQSKQEETA</sequence>
<evidence type="ECO:0000256" key="4">
    <source>
        <dbReference type="ARBA" id="ARBA00022679"/>
    </source>
</evidence>
<evidence type="ECO:0000256" key="6">
    <source>
        <dbReference type="ARBA" id="ARBA00023012"/>
    </source>
</evidence>
<organism evidence="10 11">
    <name type="scientific">Xylanibacter ruminicola</name>
    <name type="common">Prevotella ruminicola</name>
    <dbReference type="NCBI Taxonomy" id="839"/>
    <lineage>
        <taxon>Bacteria</taxon>
        <taxon>Pseudomonadati</taxon>
        <taxon>Bacteroidota</taxon>
        <taxon>Bacteroidia</taxon>
        <taxon>Bacteroidales</taxon>
        <taxon>Prevotellaceae</taxon>
        <taxon>Xylanibacter</taxon>
    </lineage>
</organism>
<proteinExistence type="predicted"/>
<dbReference type="InterPro" id="IPR003594">
    <property type="entry name" value="HATPase_dom"/>
</dbReference>
<dbReference type="InterPro" id="IPR005467">
    <property type="entry name" value="His_kinase_dom"/>
</dbReference>
<dbReference type="InterPro" id="IPR001638">
    <property type="entry name" value="Solute-binding_3/MltF_N"/>
</dbReference>
<dbReference type="Gene3D" id="3.30.565.10">
    <property type="entry name" value="Histidine kinase-like ATPase, C-terminal domain"/>
    <property type="match status" value="1"/>
</dbReference>
<keyword evidence="5 10" id="KW-0418">Kinase</keyword>
<gene>
    <name evidence="10" type="ORF">SAMN05216462_0493</name>
</gene>
<keyword evidence="8" id="KW-0472">Membrane</keyword>
<evidence type="ECO:0000256" key="7">
    <source>
        <dbReference type="SAM" id="Coils"/>
    </source>
</evidence>
<dbReference type="Pfam" id="PF00512">
    <property type="entry name" value="HisKA"/>
    <property type="match status" value="1"/>
</dbReference>
<dbReference type="PROSITE" id="PS50109">
    <property type="entry name" value="HIS_KIN"/>
    <property type="match status" value="1"/>
</dbReference>
<comment type="catalytic activity">
    <reaction evidence="1">
        <text>ATP + protein L-histidine = ADP + protein N-phospho-L-histidine.</text>
        <dbReference type="EC" id="2.7.13.3"/>
    </reaction>
</comment>
<feature type="transmembrane region" description="Helical" evidence="8">
    <location>
        <begin position="281"/>
        <end position="299"/>
    </location>
</feature>
<reference evidence="10 11" key="1">
    <citation type="submission" date="2016-10" db="EMBL/GenBank/DDBJ databases">
        <authorList>
            <person name="de Groot N.N."/>
        </authorList>
    </citation>
    <scope>NUCLEOTIDE SEQUENCE [LARGE SCALE GENOMIC DNA]</scope>
    <source>
        <strain evidence="10 11">D31d</strain>
    </source>
</reference>
<dbReference type="Pfam" id="PF02518">
    <property type="entry name" value="HATPase_c"/>
    <property type="match status" value="1"/>
</dbReference>
<evidence type="ECO:0000256" key="2">
    <source>
        <dbReference type="ARBA" id="ARBA00012438"/>
    </source>
</evidence>
<keyword evidence="8" id="KW-1133">Transmembrane helix</keyword>
<dbReference type="Pfam" id="PF00497">
    <property type="entry name" value="SBP_bac_3"/>
    <property type="match status" value="1"/>
</dbReference>